<evidence type="ECO:0000313" key="3">
    <source>
        <dbReference type="Proteomes" id="UP000469194"/>
    </source>
</evidence>
<organism evidence="2 3">
    <name type="scientific">Bifidobacterium aerophilum</name>
    <dbReference type="NCBI Taxonomy" id="1798155"/>
    <lineage>
        <taxon>Bacteria</taxon>
        <taxon>Bacillati</taxon>
        <taxon>Actinomycetota</taxon>
        <taxon>Actinomycetes</taxon>
        <taxon>Bifidobacteriales</taxon>
        <taxon>Bifidobacteriaceae</taxon>
        <taxon>Bifidobacterium</taxon>
    </lineage>
</organism>
<proteinExistence type="predicted"/>
<name>A0A6N9Z2G3_9BIFI</name>
<dbReference type="Proteomes" id="UP000469194">
    <property type="component" value="Unassembled WGS sequence"/>
</dbReference>
<comment type="caution">
    <text evidence="2">The sequence shown here is derived from an EMBL/GenBank/DDBJ whole genome shotgun (WGS) entry which is preliminary data.</text>
</comment>
<evidence type="ECO:0000256" key="1">
    <source>
        <dbReference type="SAM" id="SignalP"/>
    </source>
</evidence>
<accession>A0A6N9Z2G3</accession>
<evidence type="ECO:0000313" key="2">
    <source>
        <dbReference type="EMBL" id="NEG88732.1"/>
    </source>
</evidence>
<keyword evidence="3" id="KW-1185">Reference proteome</keyword>
<dbReference type="EMBL" id="WHZW01000003">
    <property type="protein sequence ID" value="NEG88732.1"/>
    <property type="molecule type" value="Genomic_DNA"/>
</dbReference>
<dbReference type="RefSeq" id="WP_163229333.1">
    <property type="nucleotide sequence ID" value="NZ_WHZW01000003.1"/>
</dbReference>
<feature type="signal peptide" evidence="1">
    <location>
        <begin position="1"/>
        <end position="24"/>
    </location>
</feature>
<reference evidence="2 3" key="1">
    <citation type="submission" date="2019-10" db="EMBL/GenBank/DDBJ databases">
        <title>Bifidobacterium from non-human primates.</title>
        <authorList>
            <person name="Modesto M."/>
        </authorList>
    </citation>
    <scope>NUCLEOTIDE SEQUENCE [LARGE SCALE GENOMIC DNA]</scope>
    <source>
        <strain evidence="2 3">TRE17</strain>
    </source>
</reference>
<sequence>MKKKILSALITISMLFTPYAAALADEPTSAESTSSSEMAAPRYGESVKTVLLATNYRSVITEPQQPANGFKLPTGGCIYVNAAAGPKYTFNVSVNWGVVSTGLSIGTANSSSASGICLTVPTTKHYYKAKVQKDLKISHTRLDYYEYAVLKYSSYRDVVEVIGLVPYLVRT</sequence>
<keyword evidence="1" id="KW-0732">Signal</keyword>
<gene>
    <name evidence="2" type="ORF">GFD25_01655</name>
</gene>
<protein>
    <submittedName>
        <fullName evidence="2">Uncharacterized protein</fullName>
    </submittedName>
</protein>
<feature type="chain" id="PRO_5026869983" evidence="1">
    <location>
        <begin position="25"/>
        <end position="171"/>
    </location>
</feature>
<dbReference type="AlphaFoldDB" id="A0A6N9Z2G3"/>